<organism evidence="2 3">
    <name type="scientific">Streptomyces stephensoniae</name>
    <dbReference type="NCBI Taxonomy" id="3375367"/>
    <lineage>
        <taxon>Bacteria</taxon>
        <taxon>Bacillati</taxon>
        <taxon>Actinomycetota</taxon>
        <taxon>Actinomycetes</taxon>
        <taxon>Kitasatosporales</taxon>
        <taxon>Streptomycetaceae</taxon>
        <taxon>Streptomyces</taxon>
    </lineage>
</organism>
<dbReference type="EMBL" id="JAVRFG010000035">
    <property type="protein sequence ID" value="MDT0493598.1"/>
    <property type="molecule type" value="Genomic_DNA"/>
</dbReference>
<proteinExistence type="predicted"/>
<feature type="compositionally biased region" description="Low complexity" evidence="1">
    <location>
        <begin position="79"/>
        <end position="88"/>
    </location>
</feature>
<accession>A0ABU2W6U4</accession>
<protein>
    <submittedName>
        <fullName evidence="2">Uncharacterized protein</fullName>
    </submittedName>
</protein>
<feature type="region of interest" description="Disordered" evidence="1">
    <location>
        <begin position="1"/>
        <end position="88"/>
    </location>
</feature>
<evidence type="ECO:0000313" key="3">
    <source>
        <dbReference type="Proteomes" id="UP001180556"/>
    </source>
</evidence>
<keyword evidence="3" id="KW-1185">Reference proteome</keyword>
<gene>
    <name evidence="2" type="ORF">RM717_24155</name>
</gene>
<sequence length="88" mass="9400">MFVVHGKSQLRHPSYPAVGLPSRQEHGVGDAPREVDGGGTAQFDDPAARGGRGGVRATEDENPPPGQGAARRYGRRGRSAWSGYGRFR</sequence>
<dbReference type="Proteomes" id="UP001180556">
    <property type="component" value="Unassembled WGS sequence"/>
</dbReference>
<name>A0ABU2W6U4_9ACTN</name>
<feature type="compositionally biased region" description="Basic and acidic residues" evidence="1">
    <location>
        <begin position="23"/>
        <end position="36"/>
    </location>
</feature>
<evidence type="ECO:0000256" key="1">
    <source>
        <dbReference type="SAM" id="MobiDB-lite"/>
    </source>
</evidence>
<reference evidence="3" key="1">
    <citation type="submission" date="2023-07" db="EMBL/GenBank/DDBJ databases">
        <title>30 novel species of actinomycetes from the DSMZ collection.</title>
        <authorList>
            <person name="Nouioui I."/>
        </authorList>
    </citation>
    <scope>NUCLEOTIDE SEQUENCE [LARGE SCALE GENOMIC DNA]</scope>
    <source>
        <strain evidence="3">DSM 40932</strain>
    </source>
</reference>
<evidence type="ECO:0000313" key="2">
    <source>
        <dbReference type="EMBL" id="MDT0493598.1"/>
    </source>
</evidence>
<comment type="caution">
    <text evidence="2">The sequence shown here is derived from an EMBL/GenBank/DDBJ whole genome shotgun (WGS) entry which is preliminary data.</text>
</comment>